<proteinExistence type="predicted"/>
<reference evidence="1 2" key="1">
    <citation type="submission" date="2018-06" db="EMBL/GenBank/DDBJ databases">
        <title>Genomic Encyclopedia of Archaeal and Bacterial Type Strains, Phase II (KMG-II): from individual species to whole genera.</title>
        <authorList>
            <person name="Goeker M."/>
        </authorList>
    </citation>
    <scope>NUCLEOTIDE SEQUENCE [LARGE SCALE GENOMIC DNA]</scope>
    <source>
        <strain evidence="1 2">DSM 22009</strain>
    </source>
</reference>
<name>A0A2W7NFT0_9RHOB</name>
<dbReference type="AlphaFoldDB" id="A0A2W7NFT0"/>
<dbReference type="Pfam" id="PF14907">
    <property type="entry name" value="NTP_transf_5"/>
    <property type="match status" value="1"/>
</dbReference>
<comment type="caution">
    <text evidence="1">The sequence shown here is derived from an EMBL/GenBank/DDBJ whole genome shotgun (WGS) entry which is preliminary data.</text>
</comment>
<protein>
    <submittedName>
        <fullName evidence="1">Putative nucleotidyltransferase-like protein</fullName>
    </submittedName>
</protein>
<evidence type="ECO:0000313" key="2">
    <source>
        <dbReference type="Proteomes" id="UP000248916"/>
    </source>
</evidence>
<dbReference type="Proteomes" id="UP000248916">
    <property type="component" value="Unassembled WGS sequence"/>
</dbReference>
<keyword evidence="1" id="KW-0808">Transferase</keyword>
<dbReference type="GO" id="GO:0016740">
    <property type="term" value="F:transferase activity"/>
    <property type="evidence" value="ECO:0007669"/>
    <property type="project" value="UniProtKB-KW"/>
</dbReference>
<sequence length="316" mass="35887">MAAPSPIERLARCMTGPPDPELDWMEIVATANEEFCTSILYRRLMRSEHAVSVDPDVLNFLAELERANRERNRRLWTFLSEVVGALNSAGLTPLLIKGAVDLARQPDPGDAARILVDTDLLIAPQDLAVALHVLQGLRLKPLEHTAHVHSPGSFWRPGEVGPVDLHTALPPGVASFLSPDDMCRVTLQERDSVRFYAPNADLHALIMIGHEMLHDRGLLSGWTQLKYLVDLADQFTDPSLDWNWLAAKRQMRVFGLALDVQRLMAERLLGIRTDRLARPTMRAQLLHRRRVLKLRWTVLGQIEWRILRYCLRQSNM</sequence>
<dbReference type="OrthoDB" id="7843417at2"/>
<dbReference type="InterPro" id="IPR039498">
    <property type="entry name" value="NTP_transf_5"/>
</dbReference>
<gene>
    <name evidence="1" type="ORF">LX81_04295</name>
</gene>
<accession>A0A2W7NFT0</accession>
<organism evidence="1 2">
    <name type="scientific">Palleronia aestuarii</name>
    <dbReference type="NCBI Taxonomy" id="568105"/>
    <lineage>
        <taxon>Bacteria</taxon>
        <taxon>Pseudomonadati</taxon>
        <taxon>Pseudomonadota</taxon>
        <taxon>Alphaproteobacteria</taxon>
        <taxon>Rhodobacterales</taxon>
        <taxon>Roseobacteraceae</taxon>
        <taxon>Palleronia</taxon>
    </lineage>
</organism>
<evidence type="ECO:0000313" key="1">
    <source>
        <dbReference type="EMBL" id="PZX10152.1"/>
    </source>
</evidence>
<dbReference type="EMBL" id="QKZL01000052">
    <property type="protein sequence ID" value="PZX10152.1"/>
    <property type="molecule type" value="Genomic_DNA"/>
</dbReference>
<keyword evidence="2" id="KW-1185">Reference proteome</keyword>